<dbReference type="PROSITE" id="PS50929">
    <property type="entry name" value="ABC_TM1F"/>
    <property type="match status" value="1"/>
</dbReference>
<dbReference type="GO" id="GO:0005524">
    <property type="term" value="F:ATP binding"/>
    <property type="evidence" value="ECO:0007669"/>
    <property type="project" value="UniProtKB-KW"/>
</dbReference>
<proteinExistence type="predicted"/>
<feature type="transmembrane region" description="Helical" evidence="5">
    <location>
        <begin position="77"/>
        <end position="102"/>
    </location>
</feature>
<evidence type="ECO:0000256" key="1">
    <source>
        <dbReference type="ARBA" id="ARBA00004651"/>
    </source>
</evidence>
<comment type="subcellular location">
    <subcellularLocation>
        <location evidence="1">Cell membrane</location>
        <topology evidence="1">Multi-pass membrane protein</topology>
    </subcellularLocation>
</comment>
<sequence length="172" mass="19425">MKDQGIVQSPNTHISVKISSSIKHEIWKPFFKLIAKVKLPYLWIILSIISALGQTKLSLLFPQYTQKITSGDISRPTIIIAAAVVLGQAMLTSISQFIGRIASSKVSLSFRKFIWKQLVHLSIPFYDKNMPKEMISRTTNDTTKLSDFFAFSIANVLSSIYQLLYTNLLDLL</sequence>
<dbReference type="InterPro" id="IPR011527">
    <property type="entry name" value="ABC1_TM_dom"/>
</dbReference>
<dbReference type="EMBL" id="SGKT01000001">
    <property type="protein sequence ID" value="NEZ73899.1"/>
    <property type="molecule type" value="Genomic_DNA"/>
</dbReference>
<protein>
    <submittedName>
        <fullName evidence="7">ABC transporter ATP-binding protein</fullName>
    </submittedName>
</protein>
<evidence type="ECO:0000256" key="4">
    <source>
        <dbReference type="ARBA" id="ARBA00023136"/>
    </source>
</evidence>
<dbReference type="AlphaFoldDB" id="A0A6G4CJY8"/>
<dbReference type="Pfam" id="PF00664">
    <property type="entry name" value="ABC_membrane"/>
    <property type="match status" value="1"/>
</dbReference>
<gene>
    <name evidence="7" type="ORF">EXM56_00725</name>
</gene>
<keyword evidence="7" id="KW-0547">Nucleotide-binding</keyword>
<keyword evidence="4 5" id="KW-0472">Membrane</keyword>
<keyword evidence="2 5" id="KW-0812">Transmembrane</keyword>
<dbReference type="InterPro" id="IPR036640">
    <property type="entry name" value="ABC1_TM_sf"/>
</dbReference>
<name>A0A6G4CJY8_CLOBO</name>
<keyword evidence="7" id="KW-0067">ATP-binding</keyword>
<dbReference type="SUPFAM" id="SSF90123">
    <property type="entry name" value="ABC transporter transmembrane region"/>
    <property type="match status" value="1"/>
</dbReference>
<evidence type="ECO:0000259" key="6">
    <source>
        <dbReference type="PROSITE" id="PS50929"/>
    </source>
</evidence>
<evidence type="ECO:0000256" key="3">
    <source>
        <dbReference type="ARBA" id="ARBA00022989"/>
    </source>
</evidence>
<keyword evidence="3 5" id="KW-1133">Transmembrane helix</keyword>
<dbReference type="GO" id="GO:0140359">
    <property type="term" value="F:ABC-type transporter activity"/>
    <property type="evidence" value="ECO:0007669"/>
    <property type="project" value="InterPro"/>
</dbReference>
<dbReference type="GO" id="GO:0005886">
    <property type="term" value="C:plasma membrane"/>
    <property type="evidence" value="ECO:0007669"/>
    <property type="project" value="UniProtKB-SubCell"/>
</dbReference>
<dbReference type="Gene3D" id="1.20.1560.10">
    <property type="entry name" value="ABC transporter type 1, transmembrane domain"/>
    <property type="match status" value="1"/>
</dbReference>
<accession>A0A6G4CJY8</accession>
<feature type="domain" description="ABC transmembrane type-1" evidence="6">
    <location>
        <begin position="45"/>
        <end position="160"/>
    </location>
</feature>
<evidence type="ECO:0000256" key="5">
    <source>
        <dbReference type="SAM" id="Phobius"/>
    </source>
</evidence>
<comment type="caution">
    <text evidence="7">The sequence shown here is derived from an EMBL/GenBank/DDBJ whole genome shotgun (WGS) entry which is preliminary data.</text>
</comment>
<feature type="transmembrane region" description="Helical" evidence="5">
    <location>
        <begin position="145"/>
        <end position="164"/>
    </location>
</feature>
<organism evidence="7">
    <name type="scientific">Clostridium botulinum</name>
    <dbReference type="NCBI Taxonomy" id="1491"/>
    <lineage>
        <taxon>Bacteria</taxon>
        <taxon>Bacillati</taxon>
        <taxon>Bacillota</taxon>
        <taxon>Clostridia</taxon>
        <taxon>Eubacteriales</taxon>
        <taxon>Clostridiaceae</taxon>
        <taxon>Clostridium</taxon>
    </lineage>
</organism>
<evidence type="ECO:0000256" key="2">
    <source>
        <dbReference type="ARBA" id="ARBA00022692"/>
    </source>
</evidence>
<evidence type="ECO:0000313" key="7">
    <source>
        <dbReference type="EMBL" id="NEZ73899.1"/>
    </source>
</evidence>
<feature type="transmembrane region" description="Helical" evidence="5">
    <location>
        <begin position="39"/>
        <end position="57"/>
    </location>
</feature>
<reference evidence="7" key="1">
    <citation type="submission" date="2019-02" db="EMBL/GenBank/DDBJ databases">
        <title>Genome sequencing of Clostridium botulinum clinical isolates.</title>
        <authorList>
            <person name="Brunt J."/>
            <person name="Van Vliet A.H.M."/>
            <person name="Stringer S.C."/>
            <person name="Grant K.A."/>
            <person name="Carter A.C."/>
            <person name="Peck M.W."/>
        </authorList>
    </citation>
    <scope>NUCLEOTIDE SEQUENCE</scope>
    <source>
        <strain evidence="7">H114400598</strain>
    </source>
</reference>